<accession>A0ABN9UXI1</accession>
<reference evidence="1" key="1">
    <citation type="submission" date="2023-10" db="EMBL/GenBank/DDBJ databases">
        <authorList>
            <person name="Chen Y."/>
            <person name="Shah S."/>
            <person name="Dougan E. K."/>
            <person name="Thang M."/>
            <person name="Chan C."/>
        </authorList>
    </citation>
    <scope>NUCLEOTIDE SEQUENCE [LARGE SCALE GENOMIC DNA]</scope>
</reference>
<feature type="non-terminal residue" evidence="1">
    <location>
        <position position="1"/>
    </location>
</feature>
<comment type="caution">
    <text evidence="1">The sequence shown here is derived from an EMBL/GenBank/DDBJ whole genome shotgun (WGS) entry which is preliminary data.</text>
</comment>
<organism evidence="1 2">
    <name type="scientific">Prorocentrum cordatum</name>
    <dbReference type="NCBI Taxonomy" id="2364126"/>
    <lineage>
        <taxon>Eukaryota</taxon>
        <taxon>Sar</taxon>
        <taxon>Alveolata</taxon>
        <taxon>Dinophyceae</taxon>
        <taxon>Prorocentrales</taxon>
        <taxon>Prorocentraceae</taxon>
        <taxon>Prorocentrum</taxon>
    </lineage>
</organism>
<protein>
    <submittedName>
        <fullName evidence="1">Uncharacterized protein</fullName>
    </submittedName>
</protein>
<proteinExistence type="predicted"/>
<evidence type="ECO:0000313" key="2">
    <source>
        <dbReference type="Proteomes" id="UP001189429"/>
    </source>
</evidence>
<feature type="non-terminal residue" evidence="1">
    <location>
        <position position="311"/>
    </location>
</feature>
<sequence length="311" mass="30560">GEDLYHQRRVVGVLSLSATQATGHDEVVGVSPDGDPERIDLSGGSRDIEAAATALCDDEYVAREVAAGQPGLLPPGGSLIESVWPPPVPGAAGGAAADGHAADAMAGSGAPPGGGTAVAGAGMAATAPLALAPLGALAVPAAGPAEPAAALAAPLPAGALAAPVAAGLPEGLWGAAAALPGAAAAPLALPAPIIAQPVPVTVETTSIGPHGRIVAPNGHEMMTGGIGVHVPAGGGAVLVRQIRSDQIDEHKGLEAAGEARILSVVSVNGLRARRPWREVVAALTEVPFPDWATEGPRTALWCCRWIDRRGG</sequence>
<name>A0ABN9UXI1_9DINO</name>
<keyword evidence="2" id="KW-1185">Reference proteome</keyword>
<dbReference type="EMBL" id="CAUYUJ010016324">
    <property type="protein sequence ID" value="CAK0864027.1"/>
    <property type="molecule type" value="Genomic_DNA"/>
</dbReference>
<evidence type="ECO:0000313" key="1">
    <source>
        <dbReference type="EMBL" id="CAK0864027.1"/>
    </source>
</evidence>
<dbReference type="Proteomes" id="UP001189429">
    <property type="component" value="Unassembled WGS sequence"/>
</dbReference>
<gene>
    <name evidence="1" type="ORF">PCOR1329_LOCUS52021</name>
</gene>